<dbReference type="GO" id="GO:0004040">
    <property type="term" value="F:amidase activity"/>
    <property type="evidence" value="ECO:0007669"/>
    <property type="project" value="InterPro"/>
</dbReference>
<dbReference type="GO" id="GO:0042742">
    <property type="term" value="P:defense response to bacterium"/>
    <property type="evidence" value="ECO:0007669"/>
    <property type="project" value="UniProtKB-KW"/>
</dbReference>
<evidence type="ECO:0000256" key="2">
    <source>
        <dbReference type="ARBA" id="ARBA00022529"/>
    </source>
</evidence>
<evidence type="ECO:0000313" key="7">
    <source>
        <dbReference type="EMBL" id="AQS53349.1"/>
    </source>
</evidence>
<feature type="domain" description="LysM" evidence="6">
    <location>
        <begin position="365"/>
        <end position="408"/>
    </location>
</feature>
<evidence type="ECO:0000313" key="8">
    <source>
        <dbReference type="Proteomes" id="UP000188993"/>
    </source>
</evidence>
<evidence type="ECO:0000256" key="3">
    <source>
        <dbReference type="ARBA" id="ARBA00022638"/>
    </source>
</evidence>
<keyword evidence="8" id="KW-1185">Reference proteome</keyword>
<dbReference type="Proteomes" id="UP000188993">
    <property type="component" value="Chromosome"/>
</dbReference>
<dbReference type="CDD" id="cd00118">
    <property type="entry name" value="LysM"/>
    <property type="match status" value="4"/>
</dbReference>
<feature type="domain" description="LysM" evidence="6">
    <location>
        <begin position="427"/>
        <end position="470"/>
    </location>
</feature>
<accession>A0A1S6IPB4</accession>
<keyword evidence="3" id="KW-0081">Bacteriolytic enzyme</keyword>
<dbReference type="InterPro" id="IPR018392">
    <property type="entry name" value="LysM"/>
</dbReference>
<dbReference type="KEGG" id="jda:BW727_100957"/>
<evidence type="ECO:0000256" key="5">
    <source>
        <dbReference type="ARBA" id="ARBA00032108"/>
    </source>
</evidence>
<keyword evidence="4 7" id="KW-0378">Hydrolase</keyword>
<dbReference type="PROSITE" id="PS51782">
    <property type="entry name" value="LYSM"/>
    <property type="match status" value="4"/>
</dbReference>
<dbReference type="GO" id="GO:0031640">
    <property type="term" value="P:killing of cells of another organism"/>
    <property type="evidence" value="ECO:0007669"/>
    <property type="project" value="UniProtKB-KW"/>
</dbReference>
<dbReference type="Gene3D" id="4.10.80.30">
    <property type="entry name" value="DNA polymerase, domain 6"/>
    <property type="match status" value="1"/>
</dbReference>
<dbReference type="PANTHER" id="PTHR33308:SF9">
    <property type="entry name" value="PEPTIDOGLYCAN HYDROLASE FLGJ"/>
    <property type="match status" value="1"/>
</dbReference>
<comment type="similarity">
    <text evidence="1">Belongs to the glycosyl hydrolase 73 family.</text>
</comment>
<dbReference type="Pfam" id="PF01476">
    <property type="entry name" value="LysM"/>
    <property type="match status" value="4"/>
</dbReference>
<dbReference type="InterPro" id="IPR036779">
    <property type="entry name" value="LysM_dom_sf"/>
</dbReference>
<dbReference type="SUPFAM" id="SSF54106">
    <property type="entry name" value="LysM domain"/>
    <property type="match status" value="4"/>
</dbReference>
<dbReference type="SMART" id="SM00047">
    <property type="entry name" value="LYZ2"/>
    <property type="match status" value="1"/>
</dbReference>
<dbReference type="SMART" id="SM00257">
    <property type="entry name" value="LysM"/>
    <property type="match status" value="4"/>
</dbReference>
<keyword evidence="7" id="KW-0326">Glycosidase</keyword>
<reference evidence="7 8" key="1">
    <citation type="journal article" date="2014" name="Int. J. Syst. Evol. Microbiol.">
        <title>Jeotgalibaca dankookensis gen. nov., sp. nov., a member of the family Carnobacteriaceae, isolated from seujeot (Korean traditional food).</title>
        <authorList>
            <person name="Lee D.G."/>
            <person name="Trujillo M.E."/>
            <person name="Kang H."/>
            <person name="Ahn T.Y."/>
        </authorList>
    </citation>
    <scope>NUCLEOTIDE SEQUENCE [LARGE SCALE GENOMIC DNA]</scope>
    <source>
        <strain evidence="7 8">EX-07</strain>
    </source>
</reference>
<feature type="domain" description="LysM" evidence="6">
    <location>
        <begin position="298"/>
        <end position="341"/>
    </location>
</feature>
<feature type="domain" description="LysM" evidence="6">
    <location>
        <begin position="228"/>
        <end position="271"/>
    </location>
</feature>
<dbReference type="InterPro" id="IPR002901">
    <property type="entry name" value="MGlyc_endo_b_GlcNAc-like_dom"/>
</dbReference>
<proteinExistence type="inferred from homology"/>
<evidence type="ECO:0000259" key="6">
    <source>
        <dbReference type="PROSITE" id="PS51782"/>
    </source>
</evidence>
<organism evidence="7 8">
    <name type="scientific">Jeotgalibaca dankookensis</name>
    <dbReference type="NCBI Taxonomy" id="708126"/>
    <lineage>
        <taxon>Bacteria</taxon>
        <taxon>Bacillati</taxon>
        <taxon>Bacillota</taxon>
        <taxon>Bacilli</taxon>
        <taxon>Lactobacillales</taxon>
        <taxon>Carnobacteriaceae</taxon>
        <taxon>Jeotgalibaca</taxon>
    </lineage>
</organism>
<dbReference type="GO" id="GO:0016798">
    <property type="term" value="F:hydrolase activity, acting on glycosyl bonds"/>
    <property type="evidence" value="ECO:0007669"/>
    <property type="project" value="UniProtKB-KW"/>
</dbReference>
<dbReference type="InterPro" id="IPR051056">
    <property type="entry name" value="Glycosyl_Hydrolase_73"/>
</dbReference>
<dbReference type="AlphaFoldDB" id="A0A1S6IPB4"/>
<evidence type="ECO:0000256" key="4">
    <source>
        <dbReference type="ARBA" id="ARBA00022801"/>
    </source>
</evidence>
<dbReference type="Pfam" id="PF01832">
    <property type="entry name" value="Glucosaminidase"/>
    <property type="match status" value="1"/>
</dbReference>
<dbReference type="Gene3D" id="1.10.530.10">
    <property type="match status" value="1"/>
</dbReference>
<keyword evidence="2" id="KW-0929">Antimicrobial</keyword>
<sequence>MKISKNQLDIIKKRKMKVVSLVGVSVLVSTIVASVPEVAASSQFPSPLKVSTVHPFLDSITSPATEIAAENDLYASVMMAQAILESGWGQSSLASEPNYNLFGIKGNYNGETAIMPTLEDSGNQNYYQIEAGFRKYPSYSESLEDYAQVLKNGTSWDPNYYSGAWKSNTETYQDATQYLTGRYATDSAYDVKLNQIIETNELDIYDSVEEEQAIPSVPESDVLVQISDTYQVKENDSLWAISQEYSVSIEQIKNWNGLDNDIIYPGQLLTLASTEVSNQIENNSVEEGASNPVVSPESTYTVVSGDTLYSLAEGFGMSLSQLEEINQLDSDLIYPGQVLFIKEAVSVEEPPAKPTVPDELVEMGQTYTIQSGDTLYSLAARFGISLSDLKIANELTTDFIVPGQTLLISQSNRTEESLVNDAVQETFSYVVTSGDTLYSIARKNNVSLTQLIEWNDVTSNLIYPGQNLRIK</sequence>
<name>A0A1S6IPB4_9LACT</name>
<dbReference type="PANTHER" id="PTHR33308">
    <property type="entry name" value="PEPTIDOGLYCAN HYDROLASE FLGJ"/>
    <property type="match status" value="1"/>
</dbReference>
<dbReference type="STRING" id="708126.BW727_100957"/>
<dbReference type="EMBL" id="CP019728">
    <property type="protein sequence ID" value="AQS53349.1"/>
    <property type="molecule type" value="Genomic_DNA"/>
</dbReference>
<protein>
    <recommendedName>
        <fullName evidence="5">Peptidoglycan hydrolase</fullName>
    </recommendedName>
</protein>
<dbReference type="Gene3D" id="3.10.350.10">
    <property type="entry name" value="LysM domain"/>
    <property type="match status" value="4"/>
</dbReference>
<evidence type="ECO:0000256" key="1">
    <source>
        <dbReference type="ARBA" id="ARBA00010266"/>
    </source>
</evidence>
<gene>
    <name evidence="7" type="ORF">BW727_100957</name>
</gene>